<dbReference type="Proteomes" id="UP000292085">
    <property type="component" value="Unassembled WGS sequence"/>
</dbReference>
<comment type="caution">
    <text evidence="1">The sequence shown here is derived from an EMBL/GenBank/DDBJ whole genome shotgun (WGS) entry which is preliminary data.</text>
</comment>
<dbReference type="RefSeq" id="WP_130159122.1">
    <property type="nucleotide sequence ID" value="NZ_SGIS01000026.1"/>
</dbReference>
<evidence type="ECO:0000313" key="2">
    <source>
        <dbReference type="Proteomes" id="UP000292085"/>
    </source>
</evidence>
<dbReference type="Pfam" id="PF07277">
    <property type="entry name" value="SapC"/>
    <property type="match status" value="1"/>
</dbReference>
<dbReference type="EMBL" id="SGIS01000026">
    <property type="protein sequence ID" value="RZF63434.1"/>
    <property type="molecule type" value="Genomic_DNA"/>
</dbReference>
<protein>
    <submittedName>
        <fullName evidence="1">Peptide ABC transporter permease</fullName>
    </submittedName>
</protein>
<evidence type="ECO:0000313" key="1">
    <source>
        <dbReference type="EMBL" id="RZF63434.1"/>
    </source>
</evidence>
<organism evidence="1 2">
    <name type="scientific">Sphingomonas populi</name>
    <dbReference type="NCBI Taxonomy" id="2484750"/>
    <lineage>
        <taxon>Bacteria</taxon>
        <taxon>Pseudomonadati</taxon>
        <taxon>Pseudomonadota</taxon>
        <taxon>Alphaproteobacteria</taxon>
        <taxon>Sphingomonadales</taxon>
        <taxon>Sphingomonadaceae</taxon>
        <taxon>Sphingomonas</taxon>
    </lineage>
</organism>
<keyword evidence="2" id="KW-1185">Reference proteome</keyword>
<accession>A0A4Q6Y168</accession>
<proteinExistence type="predicted"/>
<name>A0A4Q6Y168_9SPHN</name>
<dbReference type="InterPro" id="IPR010836">
    <property type="entry name" value="SapC"/>
</dbReference>
<dbReference type="AlphaFoldDB" id="A0A4Q6Y168"/>
<reference evidence="1 2" key="1">
    <citation type="submission" date="2019-02" db="EMBL/GenBank/DDBJ databases">
        <authorList>
            <person name="Li Y."/>
        </authorList>
    </citation>
    <scope>NUCLEOTIDE SEQUENCE [LARGE SCALE GENOMIC DNA]</scope>
    <source>
        <strain evidence="1 2">3-7</strain>
    </source>
</reference>
<sequence length="238" mass="25955">MTNRVLLNNVDHAALTIMPQFGDAFGHRTNSVRVFPTEYTEVAREYPILFRRDEETNQMFALVLLGLDRDENLFLSGEGWNARYIPAVYARGPFSIGVQPESDGRPADALIHVDLDDPRVGSGGYPVFLPKGGNAPILERVSDVLRTITTGIEIEPAMFAAFTAENLIQPVQLKIEIDATRRYDLVGFLTIDATALASLDGEALGRLHRAGFLGPAFAVAASLGNINALIEMKNRAGA</sequence>
<gene>
    <name evidence="1" type="ORF">EWE75_16100</name>
</gene>
<dbReference type="OrthoDB" id="8888710at2"/>